<evidence type="ECO:0000259" key="2">
    <source>
        <dbReference type="Pfam" id="PF24883"/>
    </source>
</evidence>
<reference evidence="3" key="1">
    <citation type="journal article" date="2020" name="Stud. Mycol.">
        <title>101 Dothideomycetes genomes: a test case for predicting lifestyles and emergence of pathogens.</title>
        <authorList>
            <person name="Haridas S."/>
            <person name="Albert R."/>
            <person name="Binder M."/>
            <person name="Bloem J."/>
            <person name="Labutti K."/>
            <person name="Salamov A."/>
            <person name="Andreopoulos B."/>
            <person name="Baker S."/>
            <person name="Barry K."/>
            <person name="Bills G."/>
            <person name="Bluhm B."/>
            <person name="Cannon C."/>
            <person name="Castanera R."/>
            <person name="Culley D."/>
            <person name="Daum C."/>
            <person name="Ezra D."/>
            <person name="Gonzalez J."/>
            <person name="Henrissat B."/>
            <person name="Kuo A."/>
            <person name="Liang C."/>
            <person name="Lipzen A."/>
            <person name="Lutzoni F."/>
            <person name="Magnuson J."/>
            <person name="Mondo S."/>
            <person name="Nolan M."/>
            <person name="Ohm R."/>
            <person name="Pangilinan J."/>
            <person name="Park H.-J."/>
            <person name="Ramirez L."/>
            <person name="Alfaro M."/>
            <person name="Sun H."/>
            <person name="Tritt A."/>
            <person name="Yoshinaga Y."/>
            <person name="Zwiers L.-H."/>
            <person name="Turgeon B."/>
            <person name="Goodwin S."/>
            <person name="Spatafora J."/>
            <person name="Crous P."/>
            <person name="Grigoriev I."/>
        </authorList>
    </citation>
    <scope>NUCLEOTIDE SEQUENCE</scope>
    <source>
        <strain evidence="3">CBS 109.77</strain>
    </source>
</reference>
<protein>
    <recommendedName>
        <fullName evidence="2">Nephrocystin 3-like N-terminal domain-containing protein</fullName>
    </recommendedName>
</protein>
<proteinExistence type="predicted"/>
<keyword evidence="4" id="KW-1185">Reference proteome</keyword>
<evidence type="ECO:0000256" key="1">
    <source>
        <dbReference type="ARBA" id="ARBA00022737"/>
    </source>
</evidence>
<dbReference type="InterPro" id="IPR056884">
    <property type="entry name" value="NPHP3-like_N"/>
</dbReference>
<evidence type="ECO:0000313" key="4">
    <source>
        <dbReference type="Proteomes" id="UP000799757"/>
    </source>
</evidence>
<dbReference type="PANTHER" id="PTHR10039">
    <property type="entry name" value="AMELOGENIN"/>
    <property type="match status" value="1"/>
</dbReference>
<dbReference type="AlphaFoldDB" id="A0A6A6WRF2"/>
<dbReference type="PANTHER" id="PTHR10039:SF15">
    <property type="entry name" value="NACHT DOMAIN-CONTAINING PROTEIN"/>
    <property type="match status" value="1"/>
</dbReference>
<evidence type="ECO:0000313" key="3">
    <source>
        <dbReference type="EMBL" id="KAF2786670.1"/>
    </source>
</evidence>
<dbReference type="SUPFAM" id="SSF52540">
    <property type="entry name" value="P-loop containing nucleoside triphosphate hydrolases"/>
    <property type="match status" value="1"/>
</dbReference>
<dbReference type="Pfam" id="PF24883">
    <property type="entry name" value="NPHP3_N"/>
    <property type="match status" value="1"/>
</dbReference>
<feature type="domain" description="Nephrocystin 3-like N-terminal" evidence="2">
    <location>
        <begin position="44"/>
        <end position="208"/>
    </location>
</feature>
<name>A0A6A6WRF2_9PLEO</name>
<dbReference type="OrthoDB" id="195446at2759"/>
<gene>
    <name evidence="3" type="ORF">K505DRAFT_259399</name>
</gene>
<accession>A0A6A6WRF2</accession>
<dbReference type="Proteomes" id="UP000799757">
    <property type="component" value="Unassembled WGS sequence"/>
</dbReference>
<keyword evidence="1" id="KW-0677">Repeat</keyword>
<sequence length="286" mass="32222">MLQILEGSPDIFASQSAHSRLMEWISTTDYPAQQSDIIKHRHEGTAQWFLDAPEVARWLSEPKSTLFCPGIPGAGKTIVAAVVIEHLLHSVQNSSYGVAYVYCNYQTQYQQDVLSMLAAILKQLVQGRTLSVKPVETLYQIHANKGTRLSLREIFDALQDVIIHYPFVYIVIDALDECRRGNGIRSEFLARLRDLQAVGDIRLMVTSRFIPDIEDEFDKALRLEVQASDEDVRCFVAGQIFQLPQCIQRDPALQDMVQEKIVQAADGMYASFDSCNVVSLHLLGSF</sequence>
<organism evidence="3 4">
    <name type="scientific">Melanomma pulvis-pyrius CBS 109.77</name>
    <dbReference type="NCBI Taxonomy" id="1314802"/>
    <lineage>
        <taxon>Eukaryota</taxon>
        <taxon>Fungi</taxon>
        <taxon>Dikarya</taxon>
        <taxon>Ascomycota</taxon>
        <taxon>Pezizomycotina</taxon>
        <taxon>Dothideomycetes</taxon>
        <taxon>Pleosporomycetidae</taxon>
        <taxon>Pleosporales</taxon>
        <taxon>Melanommataceae</taxon>
        <taxon>Melanomma</taxon>
    </lineage>
</organism>
<dbReference type="EMBL" id="MU002425">
    <property type="protein sequence ID" value="KAF2786670.1"/>
    <property type="molecule type" value="Genomic_DNA"/>
</dbReference>
<dbReference type="InterPro" id="IPR027417">
    <property type="entry name" value="P-loop_NTPase"/>
</dbReference>
<dbReference type="Gene3D" id="3.40.50.300">
    <property type="entry name" value="P-loop containing nucleotide triphosphate hydrolases"/>
    <property type="match status" value="1"/>
</dbReference>